<keyword evidence="3" id="KW-1185">Reference proteome</keyword>
<keyword evidence="1" id="KW-1133">Transmembrane helix</keyword>
<proteinExistence type="predicted"/>
<dbReference type="AlphaFoldDB" id="A0A197JUJ0"/>
<gene>
    <name evidence="2" type="ORF">K457DRAFT_531499</name>
</gene>
<dbReference type="EMBL" id="KV442044">
    <property type="protein sequence ID" value="OAQ28957.1"/>
    <property type="molecule type" value="Genomic_DNA"/>
</dbReference>
<evidence type="ECO:0000313" key="2">
    <source>
        <dbReference type="EMBL" id="OAQ28957.1"/>
    </source>
</evidence>
<sequence>MTLGLYKHNKPSASPFSCVFLPSFLPSSTQTTKQLKVDFKYLFPFVILCSLPTFVPLSFLVFITFFLFITSFLWIFSSFLRRHQFPFSIPSLMVQK</sequence>
<name>A0A197JUJ0_9FUNG</name>
<evidence type="ECO:0000256" key="1">
    <source>
        <dbReference type="SAM" id="Phobius"/>
    </source>
</evidence>
<feature type="transmembrane region" description="Helical" evidence="1">
    <location>
        <begin position="42"/>
        <end position="75"/>
    </location>
</feature>
<organism evidence="2 3">
    <name type="scientific">Linnemannia elongata AG-77</name>
    <dbReference type="NCBI Taxonomy" id="1314771"/>
    <lineage>
        <taxon>Eukaryota</taxon>
        <taxon>Fungi</taxon>
        <taxon>Fungi incertae sedis</taxon>
        <taxon>Mucoromycota</taxon>
        <taxon>Mortierellomycotina</taxon>
        <taxon>Mortierellomycetes</taxon>
        <taxon>Mortierellales</taxon>
        <taxon>Mortierellaceae</taxon>
        <taxon>Linnemannia</taxon>
    </lineage>
</organism>
<evidence type="ECO:0000313" key="3">
    <source>
        <dbReference type="Proteomes" id="UP000078512"/>
    </source>
</evidence>
<accession>A0A197JUJ0</accession>
<reference evidence="2 3" key="1">
    <citation type="submission" date="2016-05" db="EMBL/GenBank/DDBJ databases">
        <title>Genome sequencing reveals origins of a unique bacterial endosymbiosis in the earliest lineages of terrestrial Fungi.</title>
        <authorList>
            <consortium name="DOE Joint Genome Institute"/>
            <person name="Uehling J."/>
            <person name="Gryganskyi A."/>
            <person name="Hameed K."/>
            <person name="Tschaplinski T."/>
            <person name="Misztal P."/>
            <person name="Wu S."/>
            <person name="Desiro A."/>
            <person name="Vande Pol N."/>
            <person name="Du Z.-Y."/>
            <person name="Zienkiewicz A."/>
            <person name="Zienkiewicz K."/>
            <person name="Morin E."/>
            <person name="Tisserant E."/>
            <person name="Splivallo R."/>
            <person name="Hainaut M."/>
            <person name="Henrissat B."/>
            <person name="Ohm R."/>
            <person name="Kuo A."/>
            <person name="Yan J."/>
            <person name="Lipzen A."/>
            <person name="Nolan M."/>
            <person name="Labutti K."/>
            <person name="Barry K."/>
            <person name="Goldstein A."/>
            <person name="Labbe J."/>
            <person name="Schadt C."/>
            <person name="Tuskan G."/>
            <person name="Grigoriev I."/>
            <person name="Martin F."/>
            <person name="Vilgalys R."/>
            <person name="Bonito G."/>
        </authorList>
    </citation>
    <scope>NUCLEOTIDE SEQUENCE [LARGE SCALE GENOMIC DNA]</scope>
    <source>
        <strain evidence="2 3">AG-77</strain>
    </source>
</reference>
<keyword evidence="1" id="KW-0812">Transmembrane</keyword>
<keyword evidence="1" id="KW-0472">Membrane</keyword>
<dbReference type="Proteomes" id="UP000078512">
    <property type="component" value="Unassembled WGS sequence"/>
</dbReference>
<protein>
    <submittedName>
        <fullName evidence="2">Uncharacterized protein</fullName>
    </submittedName>
</protein>